<name>A0A645CSY3_9ZZZZ</name>
<evidence type="ECO:0000256" key="2">
    <source>
        <dbReference type="ARBA" id="ARBA00022729"/>
    </source>
</evidence>
<dbReference type="NCBIfam" id="TIGR02781">
    <property type="entry name" value="VirB9"/>
    <property type="match status" value="1"/>
</dbReference>
<dbReference type="AlphaFoldDB" id="A0A645CSY3"/>
<protein>
    <submittedName>
        <fullName evidence="3">Type IV secretion system protein virB9</fullName>
    </submittedName>
</protein>
<comment type="similarity">
    <text evidence="1">Belongs to the TrbG/VirB9 family.</text>
</comment>
<gene>
    <name evidence="3" type="primary">virB9_3</name>
    <name evidence="3" type="ORF">SDC9_127048</name>
</gene>
<evidence type="ECO:0000313" key="3">
    <source>
        <dbReference type="EMBL" id="MPM80005.1"/>
    </source>
</evidence>
<comment type="caution">
    <text evidence="3">The sequence shown here is derived from an EMBL/GenBank/DDBJ whole genome shotgun (WGS) entry which is preliminary data.</text>
</comment>
<dbReference type="EMBL" id="VSSQ01029750">
    <property type="protein sequence ID" value="MPM80005.1"/>
    <property type="molecule type" value="Genomic_DNA"/>
</dbReference>
<dbReference type="Pfam" id="PF03524">
    <property type="entry name" value="CagX"/>
    <property type="match status" value="1"/>
</dbReference>
<keyword evidence="2" id="KW-0732">Signal</keyword>
<evidence type="ECO:0000256" key="1">
    <source>
        <dbReference type="ARBA" id="ARBA00006135"/>
    </source>
</evidence>
<dbReference type="InterPro" id="IPR010258">
    <property type="entry name" value="Conjugal_tfr_TrbG/VirB9/CagX"/>
</dbReference>
<reference evidence="3" key="1">
    <citation type="submission" date="2019-08" db="EMBL/GenBank/DDBJ databases">
        <authorList>
            <person name="Kucharzyk K."/>
            <person name="Murdoch R.W."/>
            <person name="Higgins S."/>
            <person name="Loffler F."/>
        </authorList>
    </citation>
    <scope>NUCLEOTIDE SEQUENCE</scope>
</reference>
<proteinExistence type="inferred from homology"/>
<dbReference type="CDD" id="cd06911">
    <property type="entry name" value="VirB9_CagX_TrbG"/>
    <property type="match status" value="1"/>
</dbReference>
<dbReference type="InterPro" id="IPR038161">
    <property type="entry name" value="VirB9/CagX/TrbG_C_sf"/>
</dbReference>
<accession>A0A645CSY3</accession>
<dbReference type="InterPro" id="IPR014148">
    <property type="entry name" value="VirB9"/>
</dbReference>
<dbReference type="InterPro" id="IPR033645">
    <property type="entry name" value="VirB9/CagX/TrbG_C"/>
</dbReference>
<sequence length="292" mass="31713">MKKIAFAVLLALGAATAAQAADVPVGSRYDGRIQYVNYNAGDVVIVRALPGLGARIVFAADEEILDVASGFTQGWEFSDRRNILYVKPKSIKTGSGQEAIVMAPEAGKWDTNLMVTTNRRMYDFDLKLLPGGGNSGKAPQNQRVAYRVEFKYPEDEAAARARAADKAKAQAKLDEKPAPRNWAYSMQVGDASDGIAPTMAYDDGRFTYLKFPNNRDFPAVFIVAADKSESLVNTHVDKDVLVVHRVARELVLRLGNAVVGVYNDKYDVDGLPPTDGTTVPGVKRVIVGGDEE</sequence>
<organism evidence="3">
    <name type="scientific">bioreactor metagenome</name>
    <dbReference type="NCBI Taxonomy" id="1076179"/>
    <lineage>
        <taxon>unclassified sequences</taxon>
        <taxon>metagenomes</taxon>
        <taxon>ecological metagenomes</taxon>
    </lineage>
</organism>
<dbReference type="Gene3D" id="2.60.40.2500">
    <property type="match status" value="1"/>
</dbReference>